<organism evidence="1 2">
    <name type="scientific">Aspergillus lucknowensis</name>
    <dbReference type="NCBI Taxonomy" id="176173"/>
    <lineage>
        <taxon>Eukaryota</taxon>
        <taxon>Fungi</taxon>
        <taxon>Dikarya</taxon>
        <taxon>Ascomycota</taxon>
        <taxon>Pezizomycotina</taxon>
        <taxon>Eurotiomycetes</taxon>
        <taxon>Eurotiomycetidae</taxon>
        <taxon>Eurotiales</taxon>
        <taxon>Aspergillaceae</taxon>
        <taxon>Aspergillus</taxon>
        <taxon>Aspergillus subgen. Nidulantes</taxon>
    </lineage>
</organism>
<dbReference type="Proteomes" id="UP001610432">
    <property type="component" value="Unassembled WGS sequence"/>
</dbReference>
<evidence type="ECO:0000313" key="1">
    <source>
        <dbReference type="EMBL" id="KAL2864454.1"/>
    </source>
</evidence>
<protein>
    <recommendedName>
        <fullName evidence="3">F-box domain-containing protein</fullName>
    </recommendedName>
</protein>
<gene>
    <name evidence="1" type="ORF">BJX67DRAFT_220303</name>
</gene>
<reference evidence="1 2" key="1">
    <citation type="submission" date="2024-07" db="EMBL/GenBank/DDBJ databases">
        <title>Section-level genome sequencing and comparative genomics of Aspergillus sections Usti and Cavernicolus.</title>
        <authorList>
            <consortium name="Lawrence Berkeley National Laboratory"/>
            <person name="Nybo J.L."/>
            <person name="Vesth T.C."/>
            <person name="Theobald S."/>
            <person name="Frisvad J.C."/>
            <person name="Larsen T.O."/>
            <person name="Kjaerboelling I."/>
            <person name="Rothschild-Mancinelli K."/>
            <person name="Lyhne E.K."/>
            <person name="Kogle M.E."/>
            <person name="Barry K."/>
            <person name="Clum A."/>
            <person name="Na H."/>
            <person name="Ledsgaard L."/>
            <person name="Lin J."/>
            <person name="Lipzen A."/>
            <person name="Kuo A."/>
            <person name="Riley R."/>
            <person name="Mondo S."/>
            <person name="Labutti K."/>
            <person name="Haridas S."/>
            <person name="Pangalinan J."/>
            <person name="Salamov A.A."/>
            <person name="Simmons B.A."/>
            <person name="Magnuson J.K."/>
            <person name="Chen J."/>
            <person name="Drula E."/>
            <person name="Henrissat B."/>
            <person name="Wiebenga A."/>
            <person name="Lubbers R.J."/>
            <person name="Gomes A.C."/>
            <person name="Macurrencykelacurrency M.R."/>
            <person name="Stajich J."/>
            <person name="Grigoriev I.V."/>
            <person name="Mortensen U.H."/>
            <person name="De Vries R.P."/>
            <person name="Baker S.E."/>
            <person name="Andersen M.R."/>
        </authorList>
    </citation>
    <scope>NUCLEOTIDE SEQUENCE [LARGE SCALE GENOMIC DNA]</scope>
    <source>
        <strain evidence="1 2">CBS 449.75</strain>
    </source>
</reference>
<comment type="caution">
    <text evidence="1">The sequence shown here is derived from an EMBL/GenBank/DDBJ whole genome shotgun (WGS) entry which is preliminary data.</text>
</comment>
<accession>A0ABR4LIT5</accession>
<evidence type="ECO:0000313" key="2">
    <source>
        <dbReference type="Proteomes" id="UP001610432"/>
    </source>
</evidence>
<dbReference type="RefSeq" id="XP_070883433.1">
    <property type="nucleotide sequence ID" value="XM_071025732.1"/>
</dbReference>
<proteinExistence type="predicted"/>
<dbReference type="GeneID" id="98140804"/>
<name>A0ABR4LIT5_9EURO</name>
<sequence length="447" mass="51418">MDSPTSAQSSMAKTTFESLPIELRMQILLNAPDLDSLRSIVLSSPSYHQAYRLVRKDALENILHNQYAGLVEISEAIAAVRSKAFHAGRPSDRYNIYALLDARRRSEEIRRLGKLSATEQPFPDRPTDTNEVIDLLQLHRIAVSLLDDYSRNVPCPEWMDPSKWRTEILPLSFSQIEKQRYFRAFYRLQTHCNLFGATEHPVYSLGHRKTPDWDKEFSDEEAWQIFFGTLSPWEVEEFSCLWQHFHDRLGELYHEIANDLNQYGPKPIQVLPEHLRAPSSCSVVDCDNLKLHDIEVRQALASIGPSFLLKLLQEKEYIARRNLVLANGAPYFPCFPDFSPHNYGVDLPFLYPADRFNFGSDLSGFQTLLATLPEIERPNLAWQKAWLSDLEPSEPIFEEMLVTGVQSRDYSWGYAIWDSERLIKWGAPLGPIPYRPISTESRLGSIS</sequence>
<keyword evidence="2" id="KW-1185">Reference proteome</keyword>
<dbReference type="EMBL" id="JBFXLQ010000040">
    <property type="protein sequence ID" value="KAL2864454.1"/>
    <property type="molecule type" value="Genomic_DNA"/>
</dbReference>
<evidence type="ECO:0008006" key="3">
    <source>
        <dbReference type="Google" id="ProtNLM"/>
    </source>
</evidence>